<dbReference type="Proteomes" id="UP000667650">
    <property type="component" value="Unassembled WGS sequence"/>
</dbReference>
<dbReference type="AlphaFoldDB" id="A0A964WWD7"/>
<dbReference type="Gene3D" id="1.10.10.10">
    <property type="entry name" value="Winged helix-like DNA-binding domain superfamily/Winged helix DNA-binding domain"/>
    <property type="match status" value="1"/>
</dbReference>
<evidence type="ECO:0000256" key="3">
    <source>
        <dbReference type="ARBA" id="ARBA00023163"/>
    </source>
</evidence>
<keyword evidence="6" id="KW-1185">Reference proteome</keyword>
<feature type="domain" description="HTH hxlR-type" evidence="4">
    <location>
        <begin position="19"/>
        <end position="118"/>
    </location>
</feature>
<evidence type="ECO:0000256" key="2">
    <source>
        <dbReference type="ARBA" id="ARBA00023125"/>
    </source>
</evidence>
<dbReference type="EMBL" id="JAAABI010000001">
    <property type="protein sequence ID" value="NAY90926.1"/>
    <property type="molecule type" value="Genomic_DNA"/>
</dbReference>
<dbReference type="PROSITE" id="PS51118">
    <property type="entry name" value="HTH_HXLR"/>
    <property type="match status" value="1"/>
</dbReference>
<dbReference type="Pfam" id="PF01638">
    <property type="entry name" value="HxlR"/>
    <property type="match status" value="1"/>
</dbReference>
<evidence type="ECO:0000313" key="5">
    <source>
        <dbReference type="EMBL" id="NAY90926.1"/>
    </source>
</evidence>
<keyword evidence="1" id="KW-0805">Transcription regulation</keyword>
<dbReference type="PANTHER" id="PTHR33204:SF29">
    <property type="entry name" value="TRANSCRIPTIONAL REGULATOR"/>
    <property type="match status" value="1"/>
</dbReference>
<keyword evidence="2" id="KW-0238">DNA-binding</keyword>
<dbReference type="RefSeq" id="WP_166522320.1">
    <property type="nucleotide sequence ID" value="NZ_JAAABI010000001.1"/>
</dbReference>
<evidence type="ECO:0000256" key="1">
    <source>
        <dbReference type="ARBA" id="ARBA00023015"/>
    </source>
</evidence>
<organism evidence="5 6">
    <name type="scientific">Flagellimonas ochracea</name>
    <dbReference type="NCBI Taxonomy" id="2696472"/>
    <lineage>
        <taxon>Bacteria</taxon>
        <taxon>Pseudomonadati</taxon>
        <taxon>Bacteroidota</taxon>
        <taxon>Flavobacteriia</taxon>
        <taxon>Flavobacteriales</taxon>
        <taxon>Flavobacteriaceae</taxon>
        <taxon>Flagellimonas</taxon>
    </lineage>
</organism>
<dbReference type="InterPro" id="IPR036390">
    <property type="entry name" value="WH_DNA-bd_sf"/>
</dbReference>
<evidence type="ECO:0000313" key="6">
    <source>
        <dbReference type="Proteomes" id="UP000667650"/>
    </source>
</evidence>
<evidence type="ECO:0000259" key="4">
    <source>
        <dbReference type="PROSITE" id="PS51118"/>
    </source>
</evidence>
<name>A0A964WWD7_9FLAO</name>
<keyword evidence="3" id="KW-0804">Transcription</keyword>
<sequence>MIVDGKQKAYIVEGQVFHCGTNATLHFIGGKWKSIIIWYLRNGAMRFSELKRLMPDITEKMLSLQLKALQADGILERKVFGTKPPIRVEYSLSTFGESFVPVVQKITEWGIQYAQSKGRLVEIG</sequence>
<protein>
    <submittedName>
        <fullName evidence="5">Transcriptional regulator</fullName>
    </submittedName>
</protein>
<reference evidence="5" key="1">
    <citation type="submission" date="2020-01" db="EMBL/GenBank/DDBJ databases">
        <title>Muricauda ochracea sp. nov., isolated from a tidal flat of Garorim bay in Korea.</title>
        <authorList>
            <person name="Kim D."/>
            <person name="Yoo Y."/>
            <person name="Kim J.-J."/>
        </authorList>
    </citation>
    <scope>NUCLEOTIDE SEQUENCE</scope>
    <source>
        <strain evidence="5">JGD-17</strain>
    </source>
</reference>
<dbReference type="InterPro" id="IPR036388">
    <property type="entry name" value="WH-like_DNA-bd_sf"/>
</dbReference>
<proteinExistence type="predicted"/>
<dbReference type="GO" id="GO:0003677">
    <property type="term" value="F:DNA binding"/>
    <property type="evidence" value="ECO:0007669"/>
    <property type="project" value="UniProtKB-KW"/>
</dbReference>
<dbReference type="PANTHER" id="PTHR33204">
    <property type="entry name" value="TRANSCRIPTIONAL REGULATOR, MARR FAMILY"/>
    <property type="match status" value="1"/>
</dbReference>
<gene>
    <name evidence="5" type="ORF">GTQ34_03255</name>
</gene>
<dbReference type="InterPro" id="IPR002577">
    <property type="entry name" value="HTH_HxlR"/>
</dbReference>
<comment type="caution">
    <text evidence="5">The sequence shown here is derived from an EMBL/GenBank/DDBJ whole genome shotgun (WGS) entry which is preliminary data.</text>
</comment>
<dbReference type="SUPFAM" id="SSF46785">
    <property type="entry name" value="Winged helix' DNA-binding domain"/>
    <property type="match status" value="1"/>
</dbReference>
<accession>A0A964WWD7</accession>